<dbReference type="InterPro" id="IPR005482">
    <property type="entry name" value="Biotin_COase_C"/>
</dbReference>
<dbReference type="InterPro" id="IPR001882">
    <property type="entry name" value="Biotin_BS"/>
</dbReference>
<feature type="domain" description="ATP-grasp" evidence="8">
    <location>
        <begin position="128"/>
        <end position="325"/>
    </location>
</feature>
<evidence type="ECO:0000259" key="7">
    <source>
        <dbReference type="PROSITE" id="PS50968"/>
    </source>
</evidence>
<comment type="caution">
    <text evidence="10">The sequence shown here is derived from an EMBL/GenBank/DDBJ whole genome shotgun (WGS) entry which is preliminary data.</text>
</comment>
<evidence type="ECO:0000259" key="9">
    <source>
        <dbReference type="PROSITE" id="PS50979"/>
    </source>
</evidence>
<dbReference type="InterPro" id="IPR050856">
    <property type="entry name" value="Biotin_carboxylase_complex"/>
</dbReference>
<evidence type="ECO:0000256" key="3">
    <source>
        <dbReference type="ARBA" id="ARBA00022741"/>
    </source>
</evidence>
<dbReference type="SUPFAM" id="SSF56059">
    <property type="entry name" value="Glutathione synthetase ATP-binding domain-like"/>
    <property type="match status" value="1"/>
</dbReference>
<name>A0ABQ5VPR8_9RHOB</name>
<dbReference type="SUPFAM" id="SSF52440">
    <property type="entry name" value="PreATP-grasp domain"/>
    <property type="match status" value="1"/>
</dbReference>
<keyword evidence="11" id="KW-1185">Reference proteome</keyword>
<dbReference type="Gene3D" id="2.40.50.100">
    <property type="match status" value="1"/>
</dbReference>
<evidence type="ECO:0000256" key="4">
    <source>
        <dbReference type="ARBA" id="ARBA00022840"/>
    </source>
</evidence>
<dbReference type="InterPro" id="IPR011053">
    <property type="entry name" value="Single_hybrid_motif"/>
</dbReference>
<keyword evidence="2" id="KW-0436">Ligase</keyword>
<feature type="domain" description="Biotin carboxylation" evidence="9">
    <location>
        <begin position="9"/>
        <end position="454"/>
    </location>
</feature>
<dbReference type="InterPro" id="IPR005479">
    <property type="entry name" value="CPAse_ATP-bd"/>
</dbReference>
<dbReference type="Pfam" id="PF00289">
    <property type="entry name" value="Biotin_carb_N"/>
    <property type="match status" value="1"/>
</dbReference>
<gene>
    <name evidence="10" type="primary">mccC1</name>
    <name evidence="10" type="ORF">GCM10007927_40060</name>
</gene>
<dbReference type="SUPFAM" id="SSF51246">
    <property type="entry name" value="Rudiment single hybrid motif"/>
    <property type="match status" value="1"/>
</dbReference>
<reference evidence="10" key="1">
    <citation type="journal article" date="2014" name="Int. J. Syst. Evol. Microbiol.">
        <title>Complete genome of a new Firmicutes species belonging to the dominant human colonic microbiota ('Ruminococcus bicirculans') reveals two chromosomes and a selective capacity to utilize plant glucans.</title>
        <authorList>
            <consortium name="NISC Comparative Sequencing Program"/>
            <person name="Wegmann U."/>
            <person name="Louis P."/>
            <person name="Goesmann A."/>
            <person name="Henrissat B."/>
            <person name="Duncan S.H."/>
            <person name="Flint H.J."/>
        </authorList>
    </citation>
    <scope>NUCLEOTIDE SEQUENCE</scope>
    <source>
        <strain evidence="10">NBRC 109915</strain>
    </source>
</reference>
<dbReference type="InterPro" id="IPR011054">
    <property type="entry name" value="Rudment_hybrid_motif"/>
</dbReference>
<dbReference type="PROSITE" id="PS00188">
    <property type="entry name" value="BIOTIN"/>
    <property type="match status" value="1"/>
</dbReference>
<dbReference type="PROSITE" id="PS50968">
    <property type="entry name" value="BIOTINYL_LIPOYL"/>
    <property type="match status" value="1"/>
</dbReference>
<dbReference type="PROSITE" id="PS00866">
    <property type="entry name" value="CPSASE_1"/>
    <property type="match status" value="1"/>
</dbReference>
<keyword evidence="5" id="KW-0092">Biotin</keyword>
<dbReference type="Pfam" id="PF02786">
    <property type="entry name" value="CPSase_L_D2"/>
    <property type="match status" value="1"/>
</dbReference>
<dbReference type="Proteomes" id="UP001161388">
    <property type="component" value="Unassembled WGS sequence"/>
</dbReference>
<dbReference type="InterPro" id="IPR016185">
    <property type="entry name" value="PreATP-grasp_dom_sf"/>
</dbReference>
<dbReference type="PROSITE" id="PS00867">
    <property type="entry name" value="CPSASE_2"/>
    <property type="match status" value="1"/>
</dbReference>
<evidence type="ECO:0000313" key="10">
    <source>
        <dbReference type="EMBL" id="GLQ29203.1"/>
    </source>
</evidence>
<dbReference type="NCBIfam" id="NF006367">
    <property type="entry name" value="PRK08591.1"/>
    <property type="match status" value="1"/>
</dbReference>
<protein>
    <submittedName>
        <fullName evidence="10">3-methylcrotonyl-CoA carboxylase subunit alpha</fullName>
    </submittedName>
</protein>
<dbReference type="SMART" id="SM00878">
    <property type="entry name" value="Biotin_carb_C"/>
    <property type="match status" value="1"/>
</dbReference>
<evidence type="ECO:0000256" key="6">
    <source>
        <dbReference type="PROSITE-ProRule" id="PRU00409"/>
    </source>
</evidence>
<dbReference type="Pfam" id="PF02785">
    <property type="entry name" value="Biotin_carb_C"/>
    <property type="match status" value="1"/>
</dbReference>
<dbReference type="Gene3D" id="3.30.470.20">
    <property type="entry name" value="ATP-grasp fold, B domain"/>
    <property type="match status" value="1"/>
</dbReference>
<dbReference type="PROSITE" id="PS50979">
    <property type="entry name" value="BC"/>
    <property type="match status" value="1"/>
</dbReference>
<reference evidence="10" key="2">
    <citation type="submission" date="2023-01" db="EMBL/GenBank/DDBJ databases">
        <title>Draft genome sequence of Sulfitobacter pacificus strain NBRC 109915.</title>
        <authorList>
            <person name="Sun Q."/>
            <person name="Mori K."/>
        </authorList>
    </citation>
    <scope>NUCLEOTIDE SEQUENCE</scope>
    <source>
        <strain evidence="10">NBRC 109915</strain>
    </source>
</reference>
<comment type="cofactor">
    <cofactor evidence="1">
        <name>biotin</name>
        <dbReference type="ChEBI" id="CHEBI:57586"/>
    </cofactor>
</comment>
<sequence>MTKLEDTQKFNRILIANRGEIACRVIQTARAMGFSTVAICSEADTAARHVTLADAAVEIGPAQASKSYLKIENVIDAAKKSGAQAVHPGYGFLSENAAFADACADAGLVFIGPSSEAMRAMGDKAIAKRRMIDAGVPCVPGYQGDNQEPETFVTEADRIGYPVMVKAAAGGGGRGMRLVHQPADLLAALKAARSEAQNAFGDGTLLIEKAVIEPRHIEIQVFGDQHGNVIHLGERDCSIQRRHQKVVEESPSPAVDPQLRSRMGEAAVQAARAINYVGAGTVEFLLDASGDFYFLEMNTRLQVEHPVTELVTGLDLVAMQLEVAAGGVLPLRQEDVQMTGHAIEVRLYAEDPAKGFLPQTGEVLLWEPSALPGVRTDHGLNERDRVSPFYDPMVAKIIAHGEDREVARRRLMSGLSDTVLFGITTNKSFLLDILADQEFVAGVATTAFIERRFPDGWKDDQISNDVLTVAAVLFCGAGQAPDLRPTWLNAELILRVGDTDHGISARAEDDLWKVLAGDQERTVRFPNANSTDPKEVVVDGMHRQIRVLRQEERLYLELDGRVRMVEDRTYAPAEGLAAGSDGLVRAPMNGLVTFLDVALGEVVEKGRVVAVLEAMKMQHRILAPKAGRIDKVAVEVGSQVATRDVLFEIEELVKAAAP</sequence>
<accession>A0ABQ5VPR8</accession>
<dbReference type="InterPro" id="IPR005481">
    <property type="entry name" value="BC-like_N"/>
</dbReference>
<dbReference type="SUPFAM" id="SSF51230">
    <property type="entry name" value="Single hybrid motif"/>
    <property type="match status" value="1"/>
</dbReference>
<evidence type="ECO:0000256" key="5">
    <source>
        <dbReference type="ARBA" id="ARBA00023267"/>
    </source>
</evidence>
<dbReference type="InterPro" id="IPR011761">
    <property type="entry name" value="ATP-grasp"/>
</dbReference>
<dbReference type="RefSeq" id="WP_284376454.1">
    <property type="nucleotide sequence ID" value="NZ_BSNL01000007.1"/>
</dbReference>
<dbReference type="CDD" id="cd06850">
    <property type="entry name" value="biotinyl_domain"/>
    <property type="match status" value="1"/>
</dbReference>
<evidence type="ECO:0000259" key="8">
    <source>
        <dbReference type="PROSITE" id="PS50975"/>
    </source>
</evidence>
<dbReference type="PANTHER" id="PTHR18866">
    <property type="entry name" value="CARBOXYLASE:PYRUVATE/ACETYL-COA/PROPIONYL-COA CARBOXYLASE"/>
    <property type="match status" value="1"/>
</dbReference>
<evidence type="ECO:0000313" key="11">
    <source>
        <dbReference type="Proteomes" id="UP001161388"/>
    </source>
</evidence>
<dbReference type="InterPro" id="IPR011764">
    <property type="entry name" value="Biotin_carboxylation_dom"/>
</dbReference>
<keyword evidence="3 6" id="KW-0547">Nucleotide-binding</keyword>
<organism evidence="10 11">
    <name type="scientific">Sulfitobacter pacificus</name>
    <dbReference type="NCBI Taxonomy" id="1499314"/>
    <lineage>
        <taxon>Bacteria</taxon>
        <taxon>Pseudomonadati</taxon>
        <taxon>Pseudomonadota</taxon>
        <taxon>Alphaproteobacteria</taxon>
        <taxon>Rhodobacterales</taxon>
        <taxon>Roseobacteraceae</taxon>
        <taxon>Sulfitobacter</taxon>
    </lineage>
</organism>
<evidence type="ECO:0000256" key="2">
    <source>
        <dbReference type="ARBA" id="ARBA00022598"/>
    </source>
</evidence>
<dbReference type="Pfam" id="PF00364">
    <property type="entry name" value="Biotin_lipoyl"/>
    <property type="match status" value="1"/>
</dbReference>
<dbReference type="EMBL" id="BSNL01000007">
    <property type="protein sequence ID" value="GLQ29203.1"/>
    <property type="molecule type" value="Genomic_DNA"/>
</dbReference>
<feature type="domain" description="Lipoyl-binding" evidence="7">
    <location>
        <begin position="571"/>
        <end position="650"/>
    </location>
</feature>
<dbReference type="PANTHER" id="PTHR18866:SF33">
    <property type="entry name" value="METHYLCROTONOYL-COA CARBOXYLASE SUBUNIT ALPHA, MITOCHONDRIAL-RELATED"/>
    <property type="match status" value="1"/>
</dbReference>
<keyword evidence="4 6" id="KW-0067">ATP-binding</keyword>
<dbReference type="InterPro" id="IPR000089">
    <property type="entry name" value="Biotin_lipoyl"/>
</dbReference>
<evidence type="ECO:0000256" key="1">
    <source>
        <dbReference type="ARBA" id="ARBA00001953"/>
    </source>
</evidence>
<dbReference type="PROSITE" id="PS50975">
    <property type="entry name" value="ATP_GRASP"/>
    <property type="match status" value="1"/>
</dbReference>
<proteinExistence type="predicted"/>